<sequence length="138" mass="16473">MRRISNLLGYSRFSQNHEIHRNIIQNWWVTRKLTFNNHFSNHVEKGGWFWKSYYVVGRWYLQNIRKLMYGLELATFTAAVYLVNIGYLLAGIIIGVFGIIVANRMSETITSIKAREISNEKVDEYEREKQRERDRVIL</sequence>
<protein>
    <submittedName>
        <fullName evidence="2">Uncharacterized protein</fullName>
    </submittedName>
</protein>
<evidence type="ECO:0000256" key="1">
    <source>
        <dbReference type="SAM" id="Phobius"/>
    </source>
</evidence>
<feature type="transmembrane region" description="Helical" evidence="1">
    <location>
        <begin position="78"/>
        <end position="102"/>
    </location>
</feature>
<proteinExistence type="predicted"/>
<keyword evidence="3" id="KW-1185">Reference proteome</keyword>
<dbReference type="AlphaFoldDB" id="A0AAP2Z5K2"/>
<gene>
    <name evidence="2" type="ORF">OB919_02890</name>
</gene>
<keyword evidence="1" id="KW-0812">Transmembrane</keyword>
<dbReference type="RefSeq" id="WP_342806192.1">
    <property type="nucleotide sequence ID" value="NZ_JAOPJZ010000001.1"/>
</dbReference>
<reference evidence="2 3" key="1">
    <citation type="submission" date="2022-09" db="EMBL/GenBank/DDBJ databases">
        <title>Enrichment on poylsaccharides allowed isolation of novel metabolic and taxonomic groups of Haloarchaea.</title>
        <authorList>
            <person name="Sorokin D.Y."/>
            <person name="Elcheninov A.G."/>
            <person name="Khizhniak T.V."/>
            <person name="Kolganova T.V."/>
            <person name="Kublanov I.V."/>
        </authorList>
    </citation>
    <scope>NUCLEOTIDE SEQUENCE [LARGE SCALE GENOMIC DNA]</scope>
    <source>
        <strain evidence="2 3">AArc-curdl1</strain>
    </source>
</reference>
<keyword evidence="1" id="KW-0472">Membrane</keyword>
<dbReference type="Proteomes" id="UP001321047">
    <property type="component" value="Unassembled WGS sequence"/>
</dbReference>
<evidence type="ECO:0000313" key="3">
    <source>
        <dbReference type="Proteomes" id="UP001321047"/>
    </source>
</evidence>
<evidence type="ECO:0000313" key="2">
    <source>
        <dbReference type="EMBL" id="MCU4750937.1"/>
    </source>
</evidence>
<comment type="caution">
    <text evidence="2">The sequence shown here is derived from an EMBL/GenBank/DDBJ whole genome shotgun (WGS) entry which is preliminary data.</text>
</comment>
<keyword evidence="1" id="KW-1133">Transmembrane helix</keyword>
<organism evidence="2 3">
    <name type="scientific">Natronosalvus hydrolyticus</name>
    <dbReference type="NCBI Taxonomy" id="2979988"/>
    <lineage>
        <taxon>Archaea</taxon>
        <taxon>Methanobacteriati</taxon>
        <taxon>Methanobacteriota</taxon>
        <taxon>Stenosarchaea group</taxon>
        <taxon>Halobacteria</taxon>
        <taxon>Halobacteriales</taxon>
        <taxon>Natrialbaceae</taxon>
        <taxon>Natronosalvus</taxon>
    </lineage>
</organism>
<accession>A0AAP2Z5K2</accession>
<name>A0AAP2Z5K2_9EURY</name>
<dbReference type="EMBL" id="JAOPJZ010000001">
    <property type="protein sequence ID" value="MCU4750937.1"/>
    <property type="molecule type" value="Genomic_DNA"/>
</dbReference>